<protein>
    <submittedName>
        <fullName evidence="1">Uncharacterized protein</fullName>
    </submittedName>
</protein>
<keyword evidence="2" id="KW-1185">Reference proteome</keyword>
<reference evidence="1 2" key="1">
    <citation type="submission" date="2018-08" db="EMBL/GenBank/DDBJ databases">
        <title>Bacillus jemisoniae sp. nov., Bacillus chryseoplanitiae sp. nov., Bacillus resnikiae sp. nov., and Bacillus frankliniae sp. nov., isolated from Viking spacecraft and associated surfaces.</title>
        <authorList>
            <person name="Seuylemezian A."/>
            <person name="Vaishampayan P."/>
        </authorList>
    </citation>
    <scope>NUCLEOTIDE SEQUENCE [LARGE SCALE GENOMIC DNA]</scope>
    <source>
        <strain evidence="1 2">JJ-247</strain>
    </source>
</reference>
<name>A0A398B5B0_9BACI</name>
<gene>
    <name evidence="1" type="ORF">D1970_10590</name>
</gene>
<sequence>MKSKLEALFDDKNFSVGVKDCETGVMINEHQDLVTYMFLFYQDSVEVFLSVFDEDVPYGRDILAKGAADTLDDAVALALDKLE</sequence>
<organism evidence="1 2">
    <name type="scientific">Mesobacillus zeae</name>
    <dbReference type="NCBI Taxonomy" id="1917180"/>
    <lineage>
        <taxon>Bacteria</taxon>
        <taxon>Bacillati</taxon>
        <taxon>Bacillota</taxon>
        <taxon>Bacilli</taxon>
        <taxon>Bacillales</taxon>
        <taxon>Bacillaceae</taxon>
        <taxon>Mesobacillus</taxon>
    </lineage>
</organism>
<accession>A0A398B5B0</accession>
<dbReference type="Proteomes" id="UP000265816">
    <property type="component" value="Unassembled WGS sequence"/>
</dbReference>
<evidence type="ECO:0000313" key="2">
    <source>
        <dbReference type="Proteomes" id="UP000265816"/>
    </source>
</evidence>
<dbReference type="AlphaFoldDB" id="A0A398B5B0"/>
<dbReference type="EMBL" id="QWVT01000017">
    <property type="protein sequence ID" value="RID85007.1"/>
    <property type="molecule type" value="Genomic_DNA"/>
</dbReference>
<proteinExistence type="predicted"/>
<comment type="caution">
    <text evidence="1">The sequence shown here is derived from an EMBL/GenBank/DDBJ whole genome shotgun (WGS) entry which is preliminary data.</text>
</comment>
<evidence type="ECO:0000313" key="1">
    <source>
        <dbReference type="EMBL" id="RID85007.1"/>
    </source>
</evidence>